<keyword evidence="2" id="KW-1185">Reference proteome</keyword>
<evidence type="ECO:0000313" key="1">
    <source>
        <dbReference type="EMBL" id="WNC12966.1"/>
    </source>
</evidence>
<protein>
    <submittedName>
        <fullName evidence="1">Uncharacterized protein</fullName>
    </submittedName>
</protein>
<proteinExistence type="predicted"/>
<dbReference type="EMBL" id="CP134050">
    <property type="protein sequence ID" value="WNC12966.1"/>
    <property type="molecule type" value="Genomic_DNA"/>
</dbReference>
<dbReference type="Proteomes" id="UP001256827">
    <property type="component" value="Chromosome"/>
</dbReference>
<dbReference type="RefSeq" id="WP_310764481.1">
    <property type="nucleotide sequence ID" value="NZ_CP134050.1"/>
</dbReference>
<gene>
    <name evidence="1" type="ORF">RGB73_19850</name>
</gene>
<evidence type="ECO:0000313" key="2">
    <source>
        <dbReference type="Proteomes" id="UP001256827"/>
    </source>
</evidence>
<accession>A0ABY9T135</accession>
<sequence length="164" mass="17547">MRPDPIPETLAILAVAPITAVYHTRISTGRGISSKWNAGLPLEIGFSWPPESAAPVPMIRLNNEDYRLYAALTMEPGDKLIVSLDLTAISEITCAANAGMYLMAQAVIDADGRSFTGTVSSTCADPTGDKPYAWTGSVETGEGIDWRLQKAAMSYILQSKGDLP</sequence>
<reference evidence="1 2" key="1">
    <citation type="submission" date="2023-09" db="EMBL/GenBank/DDBJ databases">
        <title>Complete Genome and Methylome dissection of Bacillus brevis NEB573 original source of BbsI restriction endonuclease.</title>
        <authorList>
            <person name="Fomenkov A."/>
            <person name="Roberts R.D."/>
        </authorList>
    </citation>
    <scope>NUCLEOTIDE SEQUENCE [LARGE SCALE GENOMIC DNA]</scope>
    <source>
        <strain evidence="1 2">NEB573</strain>
    </source>
</reference>
<organism evidence="1 2">
    <name type="scientific">Brevibacillus brevis</name>
    <name type="common">Bacillus brevis</name>
    <dbReference type="NCBI Taxonomy" id="1393"/>
    <lineage>
        <taxon>Bacteria</taxon>
        <taxon>Bacillati</taxon>
        <taxon>Bacillota</taxon>
        <taxon>Bacilli</taxon>
        <taxon>Bacillales</taxon>
        <taxon>Paenibacillaceae</taxon>
        <taxon>Brevibacillus</taxon>
    </lineage>
</organism>
<name>A0ABY9T135_BREBE</name>